<feature type="transmembrane region" description="Helical" evidence="17">
    <location>
        <begin position="347"/>
        <end position="371"/>
    </location>
</feature>
<evidence type="ECO:0000313" key="19">
    <source>
        <dbReference type="EMBL" id="RQM08894.1"/>
    </source>
</evidence>
<comment type="subcellular location">
    <subcellularLocation>
        <location evidence="2 14">Nucleus</location>
    </subcellularLocation>
</comment>
<evidence type="ECO:0000256" key="2">
    <source>
        <dbReference type="ARBA" id="ARBA00004123"/>
    </source>
</evidence>
<dbReference type="PANTHER" id="PTHR23163:SF0">
    <property type="entry name" value="E3 UBIQUITIN-PROTEIN LIGASE BRE1"/>
    <property type="match status" value="1"/>
</dbReference>
<protein>
    <recommendedName>
        <fullName evidence="14">E3 ubiquitin protein ligase</fullName>
        <ecNumber evidence="14">2.3.2.27</ecNumber>
    </recommendedName>
</protein>
<evidence type="ECO:0000256" key="9">
    <source>
        <dbReference type="ARBA" id="ARBA00022833"/>
    </source>
</evidence>
<dbReference type="UniPathway" id="UPA00143"/>
<dbReference type="Pfam" id="PF13923">
    <property type="entry name" value="zf-C3HC4_2"/>
    <property type="match status" value="1"/>
</dbReference>
<dbReference type="SMART" id="SM00184">
    <property type="entry name" value="RING"/>
    <property type="match status" value="1"/>
</dbReference>
<evidence type="ECO:0000259" key="18">
    <source>
        <dbReference type="PROSITE" id="PS50089"/>
    </source>
</evidence>
<keyword evidence="11 14" id="KW-0175">Coiled coil</keyword>
<dbReference type="VEuPathDB" id="FungiDB:DD237_000655"/>
<evidence type="ECO:0000256" key="14">
    <source>
        <dbReference type="RuleBase" id="RU365038"/>
    </source>
</evidence>
<feature type="domain" description="RING-type" evidence="18">
    <location>
        <begin position="1272"/>
        <end position="1311"/>
    </location>
</feature>
<name>A0A3R7W2B0_9STRA</name>
<keyword evidence="5 14" id="KW-0808">Transferase</keyword>
<keyword evidence="17" id="KW-0472">Membrane</keyword>
<evidence type="ECO:0000256" key="8">
    <source>
        <dbReference type="ARBA" id="ARBA00022786"/>
    </source>
</evidence>
<comment type="catalytic activity">
    <reaction evidence="1 14">
        <text>S-ubiquitinyl-[E2 ubiquitin-conjugating enzyme]-L-cysteine + [acceptor protein]-L-lysine = [E2 ubiquitin-conjugating enzyme]-L-cysteine + N(6)-ubiquitinyl-[acceptor protein]-L-lysine.</text>
        <dbReference type="EC" id="2.3.2.27"/>
    </reaction>
</comment>
<dbReference type="GO" id="GO:0033503">
    <property type="term" value="C:HULC complex"/>
    <property type="evidence" value="ECO:0007669"/>
    <property type="project" value="TreeGrafter"/>
</dbReference>
<feature type="region of interest" description="Disordered" evidence="16">
    <location>
        <begin position="739"/>
        <end position="770"/>
    </location>
</feature>
<dbReference type="EC" id="2.3.2.27" evidence="14"/>
<evidence type="ECO:0000256" key="5">
    <source>
        <dbReference type="ARBA" id="ARBA00022679"/>
    </source>
</evidence>
<dbReference type="PROSITE" id="PS00518">
    <property type="entry name" value="ZF_RING_1"/>
    <property type="match status" value="1"/>
</dbReference>
<keyword evidence="17" id="KW-1133">Transmembrane helix</keyword>
<dbReference type="PROSITE" id="PS50089">
    <property type="entry name" value="ZF_RING_2"/>
    <property type="match status" value="1"/>
</dbReference>
<comment type="similarity">
    <text evidence="4 14">Belongs to the BRE1 family.</text>
</comment>
<dbReference type="Gene3D" id="3.30.40.10">
    <property type="entry name" value="Zinc/RING finger domain, C3HC4 (zinc finger)"/>
    <property type="match status" value="1"/>
</dbReference>
<evidence type="ECO:0000256" key="7">
    <source>
        <dbReference type="ARBA" id="ARBA00022771"/>
    </source>
</evidence>
<evidence type="ECO:0000256" key="11">
    <source>
        <dbReference type="ARBA" id="ARBA00023054"/>
    </source>
</evidence>
<feature type="transmembrane region" description="Helical" evidence="17">
    <location>
        <begin position="64"/>
        <end position="95"/>
    </location>
</feature>
<dbReference type="InterPro" id="IPR013956">
    <property type="entry name" value="E3_ubiquit_lig_Bre1"/>
</dbReference>
<dbReference type="InterPro" id="IPR017907">
    <property type="entry name" value="Znf_RING_CS"/>
</dbReference>
<keyword evidence="17" id="KW-0812">Transmembrane</keyword>
<feature type="transmembrane region" description="Helical" evidence="17">
    <location>
        <begin position="226"/>
        <end position="245"/>
    </location>
</feature>
<evidence type="ECO:0000313" key="20">
    <source>
        <dbReference type="Proteomes" id="UP000286097"/>
    </source>
</evidence>
<evidence type="ECO:0000256" key="17">
    <source>
        <dbReference type="SAM" id="Phobius"/>
    </source>
</evidence>
<feature type="coiled-coil region" evidence="15">
    <location>
        <begin position="1215"/>
        <end position="1249"/>
    </location>
</feature>
<reference evidence="19 20" key="1">
    <citation type="submission" date="2018-06" db="EMBL/GenBank/DDBJ databases">
        <title>Comparative genomics of downy mildews reveals potential adaptations to biotrophy.</title>
        <authorList>
            <person name="Fletcher K."/>
            <person name="Klosterman S.J."/>
            <person name="Derevnina L."/>
            <person name="Martin F."/>
            <person name="Koike S."/>
            <person name="Reyes Chin-Wo S."/>
            <person name="Mou B."/>
            <person name="Michelmore R."/>
        </authorList>
    </citation>
    <scope>NUCLEOTIDE SEQUENCE [LARGE SCALE GENOMIC DNA]</scope>
    <source>
        <strain evidence="19 20">R13</strain>
    </source>
</reference>
<feature type="transmembrane region" description="Helical" evidence="17">
    <location>
        <begin position="257"/>
        <end position="275"/>
    </location>
</feature>
<sequence>MCDQGPLVRSLAVLMFTVTLVSVYHVEGDEEPVKFGPTISTFPPVDVPYEPRKLLHSLESLHQILGILLAALVILIVSGSKASGAAVLNAVYILVLKMGPDLVCNNVLLSEAVCDFMLNLWKKSINSNSSLINWDFILIMQPMLLPSFGASLITWFSAWLLIIALIVYLAYIGKEALKKIRAVSHDEGWRWCSSGESMSLLGAPSMSFQEDDGNFQYKASLPWRKLGLNFGVFAVTVLLTALQGGQNFPSPLGIPPTSFFFLFVSMLPFIFLSVVSHYQMKEVVATHQRQQNPRFVLAPNEVQWSPDSIRKFPLRLLGIGALGGAFGVGGEEATWDLLRRVNFTPAAVSAMSATAVFFVSGMASFDFFLWGKLDLNLAKLLMPLGFMMTLFGRLCLAKLVHKAKSRTLLLFAITAAMFISIVPLSLMRGSEDQVDGEGRTRLELVLAMADTEAHTQENGVSHRKRRETLLESESAPKKIKLEDDTPPEANPNTIEAVREKNKALEIDRNEKNRRIAYLTKKCEALYRSREIKSASFRCLRRQWFQLQDELLAAVKTVDPSAVSDEKLKESWLAALNAVDDFGKVRVRAEELVLNLPEWFVTVAKYTEEEEEPDADVSLPTDDDVNDDALVKMDDLSHMEKEVHDQLKRKSQNMKELLQKLLALVGSIAQDKTKSIEYAHIVQEKRAAVAETLDLKGQLQTCKRRIAELERDVEYKETERHRACRDYDRLSAFVKQQGGVNTDRIDDSDTKSEQVIDTEKPSEKTMSGPSSAEIVKQEALAEKEKEHNKIVATLRENMGILSTKLYQERQKFDSMRRELEKFKALEVAWKNDETALVQDHEEKLKQLRDEKAHVDEEYKKLLHKSKVMTFACMIHDRAICVVQDLEHHMTEKWEKKITKIQAEMSTIKSQMDGLNLKNVSLREKISNASTYRDQLSEVKPELESVKRENAKLKAQIKCARSREDRAQMSADNHEIQILTQKVNLLTKEKLELQQTYDMLKNAEMYESSLRWLVFGGLTNLLSLNRKNACEKLSEALERLSEVQHKLEQERKKHHECSTDREKLRAKIEDMKAWSEASREENDALLLEIDTITKDVNSLRHGRKKFIQQIEEKRNANKKLHTLLAREEQAKSHCFEELAAVRLQVSSLSTVHKHQKTFIESSKESLQAKELELEKMKKYVKTIEEEREASDVEKRKVLRDAEVAKKICETAEKSQREQQLQQEKQKHCEKCESFRKKIEDVERQLQHSKMATSTGELTDLERFELRDLQKLVNCSVCQDGRKDVIISKCFHMFCKECIENNLKSRNRKCPTCKKMFGQDDVKTVWFT</sequence>
<dbReference type="PANTHER" id="PTHR23163">
    <property type="entry name" value="RING FINGER PROTEIN-RELATED"/>
    <property type="match status" value="1"/>
</dbReference>
<dbReference type="SUPFAM" id="SSF57850">
    <property type="entry name" value="RING/U-box"/>
    <property type="match status" value="1"/>
</dbReference>
<dbReference type="InterPro" id="IPR001841">
    <property type="entry name" value="Znf_RING"/>
</dbReference>
<evidence type="ECO:0000256" key="4">
    <source>
        <dbReference type="ARBA" id="ARBA00005555"/>
    </source>
</evidence>
<evidence type="ECO:0000256" key="1">
    <source>
        <dbReference type="ARBA" id="ARBA00000900"/>
    </source>
</evidence>
<evidence type="ECO:0000256" key="13">
    <source>
        <dbReference type="PROSITE-ProRule" id="PRU00175"/>
    </source>
</evidence>
<keyword evidence="9 14" id="KW-0862">Zinc</keyword>
<dbReference type="Proteomes" id="UP000286097">
    <property type="component" value="Unassembled WGS sequence"/>
</dbReference>
<dbReference type="GO" id="GO:0005634">
    <property type="term" value="C:nucleus"/>
    <property type="evidence" value="ECO:0007669"/>
    <property type="project" value="UniProtKB-SubCell"/>
</dbReference>
<keyword evidence="7 13" id="KW-0863">Zinc-finger</keyword>
<evidence type="ECO:0000256" key="6">
    <source>
        <dbReference type="ARBA" id="ARBA00022723"/>
    </source>
</evidence>
<evidence type="ECO:0000256" key="15">
    <source>
        <dbReference type="SAM" id="Coils"/>
    </source>
</evidence>
<evidence type="ECO:0000256" key="12">
    <source>
        <dbReference type="ARBA" id="ARBA00023242"/>
    </source>
</evidence>
<feature type="coiled-coil region" evidence="15">
    <location>
        <begin position="691"/>
        <end position="718"/>
    </location>
</feature>
<keyword evidence="12 14" id="KW-0539">Nucleus</keyword>
<feature type="compositionally biased region" description="Basic and acidic residues" evidence="16">
    <location>
        <begin position="474"/>
        <end position="483"/>
    </location>
</feature>
<comment type="pathway">
    <text evidence="3 14">Protein modification; protein ubiquitination.</text>
</comment>
<dbReference type="GO" id="GO:0008270">
    <property type="term" value="F:zinc ion binding"/>
    <property type="evidence" value="ECO:0007669"/>
    <property type="project" value="UniProtKB-KW"/>
</dbReference>
<feature type="transmembrane region" description="Helical" evidence="17">
    <location>
        <begin position="152"/>
        <end position="171"/>
    </location>
</feature>
<feature type="transmembrane region" description="Helical" evidence="17">
    <location>
        <begin position="377"/>
        <end position="396"/>
    </location>
</feature>
<evidence type="ECO:0000256" key="10">
    <source>
        <dbReference type="ARBA" id="ARBA00022853"/>
    </source>
</evidence>
<dbReference type="GO" id="GO:0061630">
    <property type="term" value="F:ubiquitin protein ligase activity"/>
    <property type="evidence" value="ECO:0007669"/>
    <property type="project" value="UniProtKB-EC"/>
</dbReference>
<feature type="coiled-coil region" evidence="15">
    <location>
        <begin position="829"/>
        <end position="863"/>
    </location>
</feature>
<keyword evidence="6 14" id="KW-0479">Metal-binding</keyword>
<feature type="coiled-coil region" evidence="15">
    <location>
        <begin position="1157"/>
        <end position="1184"/>
    </location>
</feature>
<feature type="transmembrane region" description="Helical" evidence="17">
    <location>
        <begin position="7"/>
        <end position="26"/>
    </location>
</feature>
<feature type="region of interest" description="Disordered" evidence="16">
    <location>
        <begin position="456"/>
        <end position="491"/>
    </location>
</feature>
<feature type="transmembrane region" description="Helical" evidence="17">
    <location>
        <begin position="408"/>
        <end position="427"/>
    </location>
</feature>
<keyword evidence="10 14" id="KW-0156">Chromatin regulator</keyword>
<evidence type="ECO:0000256" key="16">
    <source>
        <dbReference type="SAM" id="MobiDB-lite"/>
    </source>
</evidence>
<proteinExistence type="inferred from homology"/>
<feature type="compositionally biased region" description="Basic and acidic residues" evidence="16">
    <location>
        <begin position="742"/>
        <end position="762"/>
    </location>
</feature>
<accession>A0A3R7W2B0</accession>
<dbReference type="CDD" id="cd16499">
    <property type="entry name" value="RING-HC_Bre1-like"/>
    <property type="match status" value="1"/>
</dbReference>
<dbReference type="InterPro" id="IPR013083">
    <property type="entry name" value="Znf_RING/FYVE/PHD"/>
</dbReference>
<dbReference type="GO" id="GO:0016567">
    <property type="term" value="P:protein ubiquitination"/>
    <property type="evidence" value="ECO:0007669"/>
    <property type="project" value="UniProtKB-UniRule"/>
</dbReference>
<keyword evidence="8 14" id="KW-0833">Ubl conjugation pathway</keyword>
<dbReference type="GO" id="GO:0006325">
    <property type="term" value="P:chromatin organization"/>
    <property type="evidence" value="ECO:0007669"/>
    <property type="project" value="UniProtKB-KW"/>
</dbReference>
<gene>
    <name evidence="19" type="ORF">DD237_000655</name>
</gene>
<comment type="caution">
    <text evidence="19">The sequence shown here is derived from an EMBL/GenBank/DDBJ whole genome shotgun (WGS) entry which is preliminary data.</text>
</comment>
<organism evidence="19 20">
    <name type="scientific">Peronospora effusa</name>
    <dbReference type="NCBI Taxonomy" id="542832"/>
    <lineage>
        <taxon>Eukaryota</taxon>
        <taxon>Sar</taxon>
        <taxon>Stramenopiles</taxon>
        <taxon>Oomycota</taxon>
        <taxon>Peronosporomycetes</taxon>
        <taxon>Peronosporales</taxon>
        <taxon>Peronosporaceae</taxon>
        <taxon>Peronospora</taxon>
    </lineage>
</organism>
<evidence type="ECO:0000256" key="3">
    <source>
        <dbReference type="ARBA" id="ARBA00004906"/>
    </source>
</evidence>
<feature type="coiled-coil region" evidence="15">
    <location>
        <begin position="941"/>
        <end position="1065"/>
    </location>
</feature>
<dbReference type="EMBL" id="QKXF01000784">
    <property type="protein sequence ID" value="RQM08894.1"/>
    <property type="molecule type" value="Genomic_DNA"/>
</dbReference>